<evidence type="ECO:0000313" key="1">
    <source>
        <dbReference type="EMBL" id="KFM77997.1"/>
    </source>
</evidence>
<organism evidence="1 2">
    <name type="scientific">Stegodyphus mimosarum</name>
    <name type="common">African social velvet spider</name>
    <dbReference type="NCBI Taxonomy" id="407821"/>
    <lineage>
        <taxon>Eukaryota</taxon>
        <taxon>Metazoa</taxon>
        <taxon>Ecdysozoa</taxon>
        <taxon>Arthropoda</taxon>
        <taxon>Chelicerata</taxon>
        <taxon>Arachnida</taxon>
        <taxon>Araneae</taxon>
        <taxon>Araneomorphae</taxon>
        <taxon>Entelegynae</taxon>
        <taxon>Eresoidea</taxon>
        <taxon>Eresidae</taxon>
        <taxon>Stegodyphus</taxon>
    </lineage>
</organism>
<reference evidence="1 2" key="1">
    <citation type="submission" date="2013-11" db="EMBL/GenBank/DDBJ databases">
        <title>Genome sequencing of Stegodyphus mimosarum.</title>
        <authorList>
            <person name="Bechsgaard J."/>
        </authorList>
    </citation>
    <scope>NUCLEOTIDE SEQUENCE [LARGE SCALE GENOMIC DNA]</scope>
</reference>
<dbReference type="EMBL" id="KK120298">
    <property type="protein sequence ID" value="KFM77997.1"/>
    <property type="molecule type" value="Genomic_DNA"/>
</dbReference>
<gene>
    <name evidence="1" type="ORF">X975_25812</name>
</gene>
<accession>A0A087UKV8</accession>
<name>A0A087UKV8_STEMI</name>
<protein>
    <submittedName>
        <fullName evidence="1">Uncharacterized protein</fullName>
    </submittedName>
</protein>
<keyword evidence="2" id="KW-1185">Reference proteome</keyword>
<feature type="non-terminal residue" evidence="1">
    <location>
        <position position="137"/>
    </location>
</feature>
<dbReference type="Proteomes" id="UP000054359">
    <property type="component" value="Unassembled WGS sequence"/>
</dbReference>
<sequence>MKIAGIKHLQRSSSFLIKYDEDSRWPLQILWTDEAHNLLTGKHHNLLTGNVKSKNCVPWADENSHNVASAPLHEAKQTVWHHKHIYSQSILLSRGNDVRHVPIRKCPGVRTLMSFGSSDCANKGLKFIQPQPVLPRL</sequence>
<dbReference type="AlphaFoldDB" id="A0A087UKV8"/>
<evidence type="ECO:0000313" key="2">
    <source>
        <dbReference type="Proteomes" id="UP000054359"/>
    </source>
</evidence>
<proteinExistence type="predicted"/>